<sequence>MAPAPMITYRFVMGPTSFVITQKLPEEHRLLRDEGGRGGGLNGRTRLATFTLSIR</sequence>
<evidence type="ECO:0000313" key="2">
    <source>
        <dbReference type="Proteomes" id="UP001501074"/>
    </source>
</evidence>
<dbReference type="Proteomes" id="UP001501074">
    <property type="component" value="Unassembled WGS sequence"/>
</dbReference>
<evidence type="ECO:0000313" key="1">
    <source>
        <dbReference type="EMBL" id="GAA3619674.1"/>
    </source>
</evidence>
<keyword evidence="2" id="KW-1185">Reference proteome</keyword>
<protein>
    <submittedName>
        <fullName evidence="1">Uncharacterized protein</fullName>
    </submittedName>
</protein>
<comment type="caution">
    <text evidence="1">The sequence shown here is derived from an EMBL/GenBank/DDBJ whole genome shotgun (WGS) entry which is preliminary data.</text>
</comment>
<proteinExistence type="predicted"/>
<accession>A0ABP6ZWD1</accession>
<name>A0ABP6ZWD1_9ACTN</name>
<gene>
    <name evidence="1" type="ORF">GCM10022223_40640</name>
</gene>
<organism evidence="1 2">
    <name type="scientific">Kineosporia mesophila</name>
    <dbReference type="NCBI Taxonomy" id="566012"/>
    <lineage>
        <taxon>Bacteria</taxon>
        <taxon>Bacillati</taxon>
        <taxon>Actinomycetota</taxon>
        <taxon>Actinomycetes</taxon>
        <taxon>Kineosporiales</taxon>
        <taxon>Kineosporiaceae</taxon>
        <taxon>Kineosporia</taxon>
    </lineage>
</organism>
<reference evidence="2" key="1">
    <citation type="journal article" date="2019" name="Int. J. Syst. Evol. Microbiol.">
        <title>The Global Catalogue of Microorganisms (GCM) 10K type strain sequencing project: providing services to taxonomists for standard genome sequencing and annotation.</title>
        <authorList>
            <consortium name="The Broad Institute Genomics Platform"/>
            <consortium name="The Broad Institute Genome Sequencing Center for Infectious Disease"/>
            <person name="Wu L."/>
            <person name="Ma J."/>
        </authorList>
    </citation>
    <scope>NUCLEOTIDE SEQUENCE [LARGE SCALE GENOMIC DNA]</scope>
    <source>
        <strain evidence="2">JCM 16902</strain>
    </source>
</reference>
<dbReference type="EMBL" id="BAAAZO010000006">
    <property type="protein sequence ID" value="GAA3619674.1"/>
    <property type="molecule type" value="Genomic_DNA"/>
</dbReference>